<dbReference type="EMBL" id="MRZV01000205">
    <property type="protein sequence ID" value="PIK55674.1"/>
    <property type="molecule type" value="Genomic_DNA"/>
</dbReference>
<sequence>MFVLYRLSLTDDNSLYQPPSPLVCEGPSSCTITDGYPPINLEVIKPDGCDYQKQYTDNNGTKELLVYVNITSCDQNSTIGCIATQEPLESKTTSQYDDRCEFSISRTDQDIVGCSFHCIDGPDTNKSTDCYVIAGCDFSFPDVPIYGNYKSSLSLSMNYIDETSSRGIYKYKGKFWYRDSHTVDRYSFEVIRKYLHEDKTPNGDLEDVAAALSFTIDEMGAEDCGSYHVTLIEETTEEAIVQHNYRLFTIYQPSTPLLCEKQDLSTGSSIYRFSIICSVSDAYPSVVLDMIESNDCSYYKSYSQNDDIKKLTVYISTCAVNSTVGCTATQRELDFMSTIPYSHSCSFDIPKDDPDYQPPTPLVCEGPSSSPSASYHVVLSCSITDGYPPTNLEVIKPEGCDYQKHYTDNNGTKELLVYVTSCDQNSTIGCIATQEPLESQTTSQYDEICEFNISRTDQDIVGCSFHCTDGPDTNNSTDCYVIAGCDFSFPDVPIYGNYKSSLSLSMNYIDETSSRWIYKYKGKFWYRDSHTVDRYSFEVIRKYLQEDKTHNDDLEGVAAALSFTIDDMGAEDCGSIT</sequence>
<protein>
    <submittedName>
        <fullName evidence="1">Uncharacterized protein</fullName>
    </submittedName>
</protein>
<keyword evidence="2" id="KW-1185">Reference proteome</keyword>
<name>A0A2G8L5Z0_STIJA</name>
<dbReference type="Proteomes" id="UP000230750">
    <property type="component" value="Unassembled WGS sequence"/>
</dbReference>
<comment type="caution">
    <text evidence="1">The sequence shown here is derived from an EMBL/GenBank/DDBJ whole genome shotgun (WGS) entry which is preliminary data.</text>
</comment>
<dbReference type="AlphaFoldDB" id="A0A2G8L5Z0"/>
<reference evidence="1 2" key="1">
    <citation type="journal article" date="2017" name="PLoS Biol.">
        <title>The sea cucumber genome provides insights into morphological evolution and visceral regeneration.</title>
        <authorList>
            <person name="Zhang X."/>
            <person name="Sun L."/>
            <person name="Yuan J."/>
            <person name="Sun Y."/>
            <person name="Gao Y."/>
            <person name="Zhang L."/>
            <person name="Li S."/>
            <person name="Dai H."/>
            <person name="Hamel J.F."/>
            <person name="Liu C."/>
            <person name="Yu Y."/>
            <person name="Liu S."/>
            <person name="Lin W."/>
            <person name="Guo K."/>
            <person name="Jin S."/>
            <person name="Xu P."/>
            <person name="Storey K.B."/>
            <person name="Huan P."/>
            <person name="Zhang T."/>
            <person name="Zhou Y."/>
            <person name="Zhang J."/>
            <person name="Lin C."/>
            <person name="Li X."/>
            <person name="Xing L."/>
            <person name="Huo D."/>
            <person name="Sun M."/>
            <person name="Wang L."/>
            <person name="Mercier A."/>
            <person name="Li F."/>
            <person name="Yang H."/>
            <person name="Xiang J."/>
        </authorList>
    </citation>
    <scope>NUCLEOTIDE SEQUENCE [LARGE SCALE GENOMIC DNA]</scope>
    <source>
        <strain evidence="1">Shaxun</strain>
        <tissue evidence="1">Muscle</tissue>
    </source>
</reference>
<gene>
    <name evidence="1" type="ORF">BSL78_07411</name>
</gene>
<evidence type="ECO:0000313" key="2">
    <source>
        <dbReference type="Proteomes" id="UP000230750"/>
    </source>
</evidence>
<evidence type="ECO:0000313" key="1">
    <source>
        <dbReference type="EMBL" id="PIK55674.1"/>
    </source>
</evidence>
<accession>A0A2G8L5Z0</accession>
<proteinExistence type="predicted"/>
<organism evidence="1 2">
    <name type="scientific">Stichopus japonicus</name>
    <name type="common">Sea cucumber</name>
    <dbReference type="NCBI Taxonomy" id="307972"/>
    <lineage>
        <taxon>Eukaryota</taxon>
        <taxon>Metazoa</taxon>
        <taxon>Echinodermata</taxon>
        <taxon>Eleutherozoa</taxon>
        <taxon>Echinozoa</taxon>
        <taxon>Holothuroidea</taxon>
        <taxon>Aspidochirotacea</taxon>
        <taxon>Aspidochirotida</taxon>
        <taxon>Stichopodidae</taxon>
        <taxon>Apostichopus</taxon>
    </lineage>
</organism>